<gene>
    <name evidence="1" type="ORF">EP164_05445</name>
</gene>
<dbReference type="EMBL" id="SBIJ01000006">
    <property type="protein sequence ID" value="TNH44386.1"/>
    <property type="molecule type" value="Genomic_DNA"/>
</dbReference>
<protein>
    <submittedName>
        <fullName evidence="1">Uncharacterized protein</fullName>
    </submittedName>
</protein>
<sequence length="87" mass="9762">MSTTAKSCMIQGFSNECFLWGIEKCRCNTKVYGLYGKNQCGNGIAKNTVIVTGWIFGIFGRMDEKNPANIRKTINFVAKATFLHKVF</sequence>
<accession>A0A5C4RJX6</accession>
<organism evidence="1 2">
    <name type="scientific">Photorhabdus luminescens subsp. sonorensis</name>
    <dbReference type="NCBI Taxonomy" id="1173677"/>
    <lineage>
        <taxon>Bacteria</taxon>
        <taxon>Pseudomonadati</taxon>
        <taxon>Pseudomonadota</taxon>
        <taxon>Gammaproteobacteria</taxon>
        <taxon>Enterobacterales</taxon>
        <taxon>Morganellaceae</taxon>
        <taxon>Photorhabdus</taxon>
    </lineage>
</organism>
<dbReference type="Proteomes" id="UP000307592">
    <property type="component" value="Unassembled WGS sequence"/>
</dbReference>
<comment type="caution">
    <text evidence="1">The sequence shown here is derived from an EMBL/GenBank/DDBJ whole genome shotgun (WGS) entry which is preliminary data.</text>
</comment>
<dbReference type="AlphaFoldDB" id="A0A5C4RJX6"/>
<dbReference type="RefSeq" id="WP_139654906.1">
    <property type="nucleotide sequence ID" value="NZ_CAWOQH010000188.1"/>
</dbReference>
<proteinExistence type="predicted"/>
<reference evidence="1 2" key="1">
    <citation type="submission" date="2019-01" db="EMBL/GenBank/DDBJ databases">
        <title>Draft genome assembly of Photorhabdus luminescens subsp. sonorensis Caborca.</title>
        <authorList>
            <person name="Duong D.A."/>
            <person name="Espinosa-Artiles P."/>
            <person name="Orozco R.A."/>
            <person name="Molnar I."/>
            <person name="Stock P."/>
        </authorList>
    </citation>
    <scope>NUCLEOTIDE SEQUENCE [LARGE SCALE GENOMIC DNA]</scope>
    <source>
        <strain evidence="1 2">Caborca</strain>
    </source>
</reference>
<evidence type="ECO:0000313" key="2">
    <source>
        <dbReference type="Proteomes" id="UP000307592"/>
    </source>
</evidence>
<evidence type="ECO:0000313" key="1">
    <source>
        <dbReference type="EMBL" id="TNH44386.1"/>
    </source>
</evidence>
<name>A0A5C4RJX6_PHOLU</name>